<evidence type="ECO:0000313" key="1">
    <source>
        <dbReference type="EMBL" id="KAK0468869.1"/>
    </source>
</evidence>
<reference evidence="1" key="1">
    <citation type="submission" date="2023-06" db="EMBL/GenBank/DDBJ databases">
        <authorList>
            <consortium name="Lawrence Berkeley National Laboratory"/>
            <person name="Ahrendt S."/>
            <person name="Sahu N."/>
            <person name="Indic B."/>
            <person name="Wong-Bajracharya J."/>
            <person name="Merenyi Z."/>
            <person name="Ke H.-M."/>
            <person name="Monk M."/>
            <person name="Kocsube S."/>
            <person name="Drula E."/>
            <person name="Lipzen A."/>
            <person name="Balint B."/>
            <person name="Henrissat B."/>
            <person name="Andreopoulos B."/>
            <person name="Martin F.M."/>
            <person name="Harder C.B."/>
            <person name="Rigling D."/>
            <person name="Ford K.L."/>
            <person name="Foster G.D."/>
            <person name="Pangilinan J."/>
            <person name="Papanicolaou A."/>
            <person name="Barry K."/>
            <person name="LaButti K."/>
            <person name="Viragh M."/>
            <person name="Koriabine M."/>
            <person name="Yan M."/>
            <person name="Riley R."/>
            <person name="Champramary S."/>
            <person name="Plett K.L."/>
            <person name="Tsai I.J."/>
            <person name="Slot J."/>
            <person name="Sipos G."/>
            <person name="Plett J."/>
            <person name="Nagy L.G."/>
            <person name="Grigoriev I.V."/>
        </authorList>
    </citation>
    <scope>NUCLEOTIDE SEQUENCE</scope>
    <source>
        <strain evidence="1">ICMP 16352</strain>
    </source>
</reference>
<dbReference type="Proteomes" id="UP001175227">
    <property type="component" value="Unassembled WGS sequence"/>
</dbReference>
<proteinExistence type="predicted"/>
<organism evidence="1 2">
    <name type="scientific">Armillaria novae-zelandiae</name>
    <dbReference type="NCBI Taxonomy" id="153914"/>
    <lineage>
        <taxon>Eukaryota</taxon>
        <taxon>Fungi</taxon>
        <taxon>Dikarya</taxon>
        <taxon>Basidiomycota</taxon>
        <taxon>Agaricomycotina</taxon>
        <taxon>Agaricomycetes</taxon>
        <taxon>Agaricomycetidae</taxon>
        <taxon>Agaricales</taxon>
        <taxon>Marasmiineae</taxon>
        <taxon>Physalacriaceae</taxon>
        <taxon>Armillaria</taxon>
    </lineage>
</organism>
<dbReference type="EMBL" id="JAUEPR010000065">
    <property type="protein sequence ID" value="KAK0468869.1"/>
    <property type="molecule type" value="Genomic_DNA"/>
</dbReference>
<dbReference type="AlphaFoldDB" id="A0AA39U1K3"/>
<accession>A0AA39U1K3</accession>
<keyword evidence="2" id="KW-1185">Reference proteome</keyword>
<evidence type="ECO:0000313" key="2">
    <source>
        <dbReference type="Proteomes" id="UP001175227"/>
    </source>
</evidence>
<gene>
    <name evidence="1" type="ORF">IW261DRAFT_1517268</name>
</gene>
<name>A0AA39U1K3_9AGAR</name>
<protein>
    <submittedName>
        <fullName evidence="1">Uncharacterized protein</fullName>
    </submittedName>
</protein>
<comment type="caution">
    <text evidence="1">The sequence shown here is derived from an EMBL/GenBank/DDBJ whole genome shotgun (WGS) entry which is preliminary data.</text>
</comment>
<sequence length="165" mass="19008">MRMGHEHNGWLVIAEPVRCYCGDDRTLDTERWRMPMRNDPPWQPRLRLRRVCHRCRQLRWAAQQCIYEYTVGNFIANGVAMAGCVGLIVGKEGGDPCIEGNRIGGRNVARRSFARTLGVGTRCRPSGEIAQRSRHRMRPGQTVAPHDWSLEWSQLDTRHDEEETP</sequence>